<dbReference type="PROSITE" id="PS00455">
    <property type="entry name" value="AMP_BINDING"/>
    <property type="match status" value="1"/>
</dbReference>
<dbReference type="GO" id="GO:0043041">
    <property type="term" value="P:amino acid activation for nonribosomal peptide biosynthetic process"/>
    <property type="evidence" value="ECO:0007669"/>
    <property type="project" value="TreeGrafter"/>
</dbReference>
<dbReference type="Gene3D" id="3.30.300.30">
    <property type="match status" value="1"/>
</dbReference>
<dbReference type="InterPro" id="IPR020845">
    <property type="entry name" value="AMP-binding_CS"/>
</dbReference>
<dbReference type="GO" id="GO:0044550">
    <property type="term" value="P:secondary metabolite biosynthetic process"/>
    <property type="evidence" value="ECO:0007669"/>
    <property type="project" value="TreeGrafter"/>
</dbReference>
<dbReference type="InterPro" id="IPR025110">
    <property type="entry name" value="AMP-bd_C"/>
</dbReference>
<feature type="domain" description="AMP-binding enzyme C-terminal" evidence="3">
    <location>
        <begin position="562"/>
        <end position="635"/>
    </location>
</feature>
<organism evidence="4">
    <name type="scientific">Streptomyces cirratus</name>
    <dbReference type="NCBI Taxonomy" id="68187"/>
    <lineage>
        <taxon>Bacteria</taxon>
        <taxon>Bacillati</taxon>
        <taxon>Actinomycetota</taxon>
        <taxon>Actinomycetes</taxon>
        <taxon>Kitasatosporales</taxon>
        <taxon>Streptomycetaceae</taxon>
        <taxon>Streptomyces</taxon>
    </lineage>
</organism>
<name>A0A0A1GLP8_9ACTN</name>
<evidence type="ECO:0000259" key="2">
    <source>
        <dbReference type="Pfam" id="PF00501"/>
    </source>
</evidence>
<dbReference type="InterPro" id="IPR000873">
    <property type="entry name" value="AMP-dep_synth/lig_dom"/>
</dbReference>
<feature type="region of interest" description="Disordered" evidence="1">
    <location>
        <begin position="135"/>
        <end position="154"/>
    </location>
</feature>
<dbReference type="AlphaFoldDB" id="A0A0A1GLP8"/>
<dbReference type="Gene3D" id="3.40.50.980">
    <property type="match status" value="2"/>
</dbReference>
<dbReference type="Pfam" id="PF00501">
    <property type="entry name" value="AMP-binding"/>
    <property type="match status" value="1"/>
</dbReference>
<dbReference type="InterPro" id="IPR010071">
    <property type="entry name" value="AA_adenyl_dom"/>
</dbReference>
<evidence type="ECO:0000313" key="4">
    <source>
        <dbReference type="EMBL" id="BAP82667.1"/>
    </source>
</evidence>
<dbReference type="CDD" id="cd12117">
    <property type="entry name" value="A_NRPS_Srf_like"/>
    <property type="match status" value="1"/>
</dbReference>
<dbReference type="Pfam" id="PF13193">
    <property type="entry name" value="AMP-binding_C"/>
    <property type="match status" value="1"/>
</dbReference>
<sequence length="649" mass="67255">MPSRVTGHTARTVRLDASVVEAAEALAAGAGTGTTAERILGTACAALVARLCRTDSGAPAGGVLRAAGAPDAGPDAVLLPDGSAEFALAGVPADIADVLGPRASRFVAAALAEPERPLAHIELIDAREWRRLTAWSGGDAGTDPRPDPGSAAGEPAAEAAYRMFADRALRQPDAVAVSTDEGELTYRGLLERANGIARALADRGIGTGDAVGLLFDRGADSVAATLAVAMAGATSVPLDAAYPRARLRLMLSGPGVALTLTGADADGLLPVGEALSVAGIGPAPGPPPARPTPEVATVMYTSGSTGTPKGVRLTHRGVARLVEDERIDFGPGDRVLHLAPATFDASLLEVWCTLARGARLEIAPPGPLTLTELADLITGRGVTALWLTAGLFHQMAEHRPDAFAGVRRLFTGGDVVSPHHVATVLSHHPGLTVVNGYGPTENTTFTCCHVLREPPPPGTATVPIGTPVHRTRVHLVDRGGHPVPPGAPGELWTSGDGLAAGYLGLPEQSAERFPVPDSGRLRGIRCYRTGDLARFRPDGTLEFLGREDGQAKVNGHRIEPGEVEQAVLAQPGVRGACVLVESDPLGGKRLAAYIEGDDRRLAKAVRAGLRAVLPGYLVPARYIVIDRLPLTANGKIDRNRLRAGESESR</sequence>
<dbReference type="EMBL" id="AB896796">
    <property type="protein sequence ID" value="BAP82667.1"/>
    <property type="molecule type" value="Genomic_DNA"/>
</dbReference>
<protein>
    <submittedName>
        <fullName evidence="4">Non-ribosomal peptide synthetase A-domain containing protein</fullName>
    </submittedName>
</protein>
<dbReference type="InterPro" id="IPR045851">
    <property type="entry name" value="AMP-bd_C_sf"/>
</dbReference>
<gene>
    <name evidence="4" type="primary">pgm21</name>
</gene>
<feature type="domain" description="AMP-dependent synthetase/ligase" evidence="2">
    <location>
        <begin position="164"/>
        <end position="503"/>
    </location>
</feature>
<dbReference type="PANTHER" id="PTHR45527">
    <property type="entry name" value="NONRIBOSOMAL PEPTIDE SYNTHETASE"/>
    <property type="match status" value="1"/>
</dbReference>
<proteinExistence type="predicted"/>
<dbReference type="GO" id="GO:0005737">
    <property type="term" value="C:cytoplasm"/>
    <property type="evidence" value="ECO:0007669"/>
    <property type="project" value="TreeGrafter"/>
</dbReference>
<accession>A0A0A1GLP8</accession>
<dbReference type="Gene3D" id="2.30.38.10">
    <property type="entry name" value="Luciferase, Domain 3"/>
    <property type="match status" value="1"/>
</dbReference>
<evidence type="ECO:0000259" key="3">
    <source>
        <dbReference type="Pfam" id="PF13193"/>
    </source>
</evidence>
<dbReference type="PANTHER" id="PTHR45527:SF1">
    <property type="entry name" value="FATTY ACID SYNTHASE"/>
    <property type="match status" value="1"/>
</dbReference>
<reference evidence="4" key="1">
    <citation type="journal article" date="2015" name="Nat. Chem. Biol.">
        <title>A peptide ligase and the ribosome cooperate to synthesize the peptide pheganomycin.</title>
        <authorList>
            <person name="Noike M."/>
            <person name="Matsui T."/>
            <person name="Ooya K."/>
            <person name="Sasaki I."/>
            <person name="Ohtaki S."/>
            <person name="Hamano Y."/>
            <person name="Maruyama C."/>
            <person name="Ishikawa J."/>
            <person name="Satoh Y."/>
            <person name="Ito H."/>
            <person name="Morita H."/>
            <person name="Dairi T."/>
        </authorList>
    </citation>
    <scope>NUCLEOTIDE SEQUENCE</scope>
    <source>
        <strain evidence="4">MD227-A9</strain>
    </source>
</reference>
<dbReference type="SUPFAM" id="SSF56801">
    <property type="entry name" value="Acetyl-CoA synthetase-like"/>
    <property type="match status" value="1"/>
</dbReference>
<dbReference type="NCBIfam" id="TIGR01733">
    <property type="entry name" value="AA-adenyl-dom"/>
    <property type="match status" value="1"/>
</dbReference>
<dbReference type="GO" id="GO:0031177">
    <property type="term" value="F:phosphopantetheine binding"/>
    <property type="evidence" value="ECO:0007669"/>
    <property type="project" value="TreeGrafter"/>
</dbReference>
<evidence type="ECO:0000256" key="1">
    <source>
        <dbReference type="SAM" id="MobiDB-lite"/>
    </source>
</evidence>